<protein>
    <submittedName>
        <fullName evidence="1">Uncharacterized protein</fullName>
    </submittedName>
</protein>
<dbReference type="KEGG" id="ome:OLMES_1616"/>
<name>A0A1Y0I5K5_9GAMM</name>
<proteinExistence type="predicted"/>
<gene>
    <name evidence="1" type="ORF">OLMES_1616</name>
</gene>
<dbReference type="AlphaFoldDB" id="A0A1Y0I5K5"/>
<sequence length="55" mass="5951">MLNWLLFGVPLGHNRAGPSFADEWPPQGKVSFQVYAVGAFYNPSGPSVVIMGQQS</sequence>
<organism evidence="1 2">
    <name type="scientific">Oleiphilus messinensis</name>
    <dbReference type="NCBI Taxonomy" id="141451"/>
    <lineage>
        <taxon>Bacteria</taxon>
        <taxon>Pseudomonadati</taxon>
        <taxon>Pseudomonadota</taxon>
        <taxon>Gammaproteobacteria</taxon>
        <taxon>Oceanospirillales</taxon>
        <taxon>Oleiphilaceae</taxon>
        <taxon>Oleiphilus</taxon>
    </lineage>
</organism>
<keyword evidence="2" id="KW-1185">Reference proteome</keyword>
<accession>A0A1Y0I5K5</accession>
<reference evidence="1 2" key="1">
    <citation type="submission" date="2017-05" db="EMBL/GenBank/DDBJ databases">
        <title>Genomic insights into alkan degradation activity of Oleiphilus messinensis.</title>
        <authorList>
            <person name="Kozyavkin S.A."/>
            <person name="Slesarev A.I."/>
            <person name="Golyshin P.N."/>
            <person name="Korzhenkov A."/>
            <person name="Golyshina O.N."/>
            <person name="Toshchakov S.V."/>
        </authorList>
    </citation>
    <scope>NUCLEOTIDE SEQUENCE [LARGE SCALE GENOMIC DNA]</scope>
    <source>
        <strain evidence="1 2">ME102</strain>
    </source>
</reference>
<dbReference type="EMBL" id="CP021425">
    <property type="protein sequence ID" value="ARU55691.1"/>
    <property type="molecule type" value="Genomic_DNA"/>
</dbReference>
<evidence type="ECO:0000313" key="1">
    <source>
        <dbReference type="EMBL" id="ARU55691.1"/>
    </source>
</evidence>
<evidence type="ECO:0000313" key="2">
    <source>
        <dbReference type="Proteomes" id="UP000196027"/>
    </source>
</evidence>
<dbReference type="Proteomes" id="UP000196027">
    <property type="component" value="Chromosome"/>
</dbReference>